<dbReference type="Pfam" id="PF07261">
    <property type="entry name" value="DnaB_2"/>
    <property type="match status" value="1"/>
</dbReference>
<reference evidence="3 4" key="1">
    <citation type="submission" date="2024-06" db="EMBL/GenBank/DDBJ databases">
        <title>Genomic Encyclopedia of Type Strains, Phase IV (KMG-IV): sequencing the most valuable type-strain genomes for metagenomic binning, comparative biology and taxonomic classification.</title>
        <authorList>
            <person name="Goeker M."/>
        </authorList>
    </citation>
    <scope>NUCLEOTIDE SEQUENCE [LARGE SCALE GENOMIC DNA]</scope>
    <source>
        <strain evidence="3 4">DSM 15349</strain>
    </source>
</reference>
<gene>
    <name evidence="3" type="ORF">ABID27_000371</name>
</gene>
<dbReference type="SUPFAM" id="SSF158499">
    <property type="entry name" value="DnaD domain-like"/>
    <property type="match status" value="1"/>
</dbReference>
<proteinExistence type="inferred from homology"/>
<dbReference type="InterPro" id="IPR006343">
    <property type="entry name" value="DnaB/C_C"/>
</dbReference>
<accession>A0ABV2JL89</accession>
<sequence>MTYLQQFQTGNVVFPSALLFHFQELFPSADDFLVWQFFFFQNTSQLESVAPSEIAQATGKTVADINRSIEKLQKSGLLEFKTINLAGEIEMIFDAMPALEKLDQLGNAGVEEIVEPLEINDLKALVDDFERELGRFLSPFEIEDLQKTISEDRVSVDLVRTALREAVFNNKTNWRYIQAILRNWRREGITTPAQVEAKNAEREVQQMPAKTVSTSDDFLNAMNLWKD</sequence>
<dbReference type="NCBIfam" id="TIGR01446">
    <property type="entry name" value="DnaD_dom"/>
    <property type="match status" value="1"/>
</dbReference>
<dbReference type="InterPro" id="IPR036388">
    <property type="entry name" value="WH-like_DNA-bd_sf"/>
</dbReference>
<dbReference type="EMBL" id="JBEPMK010000001">
    <property type="protein sequence ID" value="MET3643754.1"/>
    <property type="molecule type" value="Genomic_DNA"/>
</dbReference>
<dbReference type="Gene3D" id="1.10.10.10">
    <property type="entry name" value="Winged helix-like DNA-binding domain superfamily/Winged helix DNA-binding domain"/>
    <property type="match status" value="1"/>
</dbReference>
<dbReference type="Proteomes" id="UP001549055">
    <property type="component" value="Unassembled WGS sequence"/>
</dbReference>
<evidence type="ECO:0000313" key="4">
    <source>
        <dbReference type="Proteomes" id="UP001549055"/>
    </source>
</evidence>
<evidence type="ECO:0000256" key="1">
    <source>
        <dbReference type="ARBA" id="ARBA00093462"/>
    </source>
</evidence>
<evidence type="ECO:0000313" key="3">
    <source>
        <dbReference type="EMBL" id="MET3643754.1"/>
    </source>
</evidence>
<organism evidence="3 4">
    <name type="scientific">Streptococcus gallinaceus</name>
    <dbReference type="NCBI Taxonomy" id="165758"/>
    <lineage>
        <taxon>Bacteria</taxon>
        <taxon>Bacillati</taxon>
        <taxon>Bacillota</taxon>
        <taxon>Bacilli</taxon>
        <taxon>Lactobacillales</taxon>
        <taxon>Streptococcaceae</taxon>
        <taxon>Streptococcus</taxon>
    </lineage>
</organism>
<evidence type="ECO:0000259" key="2">
    <source>
        <dbReference type="Pfam" id="PF07261"/>
    </source>
</evidence>
<feature type="domain" description="DnaB/C C-terminal" evidence="2">
    <location>
        <begin position="127"/>
        <end position="198"/>
    </location>
</feature>
<dbReference type="RefSeq" id="WP_354279832.1">
    <property type="nucleotide sequence ID" value="NZ_JBEPMK010000001.1"/>
</dbReference>
<dbReference type="PANTHER" id="PTHR37293">
    <property type="entry name" value="PHAGE REPLICATION PROTEIN-RELATED"/>
    <property type="match status" value="1"/>
</dbReference>
<dbReference type="PANTHER" id="PTHR37293:SF6">
    <property type="entry name" value="DNA REPLICATION PROTEIN DNAD"/>
    <property type="match status" value="1"/>
</dbReference>
<keyword evidence="4" id="KW-1185">Reference proteome</keyword>
<name>A0ABV2JL89_9STRE</name>
<comment type="similarity">
    <text evidence="1">Belongs to the DnaB/DnaD family.</text>
</comment>
<protein>
    <submittedName>
        <fullName evidence="3">DNA replication protein</fullName>
    </submittedName>
</protein>
<dbReference type="Gene3D" id="1.10.10.630">
    <property type="entry name" value="DnaD domain-like"/>
    <property type="match status" value="1"/>
</dbReference>
<dbReference type="InterPro" id="IPR034829">
    <property type="entry name" value="DnaD-like_sf"/>
</dbReference>
<comment type="caution">
    <text evidence="3">The sequence shown here is derived from an EMBL/GenBank/DDBJ whole genome shotgun (WGS) entry which is preliminary data.</text>
</comment>
<dbReference type="InterPro" id="IPR053162">
    <property type="entry name" value="DnaD"/>
</dbReference>